<keyword evidence="3" id="KW-1185">Reference proteome</keyword>
<feature type="compositionally biased region" description="Polar residues" evidence="1">
    <location>
        <begin position="1"/>
        <end position="11"/>
    </location>
</feature>
<name>A0AAV5I591_9ROSI</name>
<dbReference type="AlphaFoldDB" id="A0AAV5I591"/>
<evidence type="ECO:0000313" key="3">
    <source>
        <dbReference type="Proteomes" id="UP001054252"/>
    </source>
</evidence>
<evidence type="ECO:0000256" key="1">
    <source>
        <dbReference type="SAM" id="MobiDB-lite"/>
    </source>
</evidence>
<organism evidence="2 3">
    <name type="scientific">Rubroshorea leprosula</name>
    <dbReference type="NCBI Taxonomy" id="152421"/>
    <lineage>
        <taxon>Eukaryota</taxon>
        <taxon>Viridiplantae</taxon>
        <taxon>Streptophyta</taxon>
        <taxon>Embryophyta</taxon>
        <taxon>Tracheophyta</taxon>
        <taxon>Spermatophyta</taxon>
        <taxon>Magnoliopsida</taxon>
        <taxon>eudicotyledons</taxon>
        <taxon>Gunneridae</taxon>
        <taxon>Pentapetalae</taxon>
        <taxon>rosids</taxon>
        <taxon>malvids</taxon>
        <taxon>Malvales</taxon>
        <taxon>Dipterocarpaceae</taxon>
        <taxon>Rubroshorea</taxon>
    </lineage>
</organism>
<protein>
    <submittedName>
        <fullName evidence="2">Uncharacterized protein</fullName>
    </submittedName>
</protein>
<feature type="region of interest" description="Disordered" evidence="1">
    <location>
        <begin position="1"/>
        <end position="35"/>
    </location>
</feature>
<evidence type="ECO:0000313" key="2">
    <source>
        <dbReference type="EMBL" id="GKU94260.1"/>
    </source>
</evidence>
<sequence>MQQMANKTGFQFHNLHLTSKPELKELPHQHVAHIS</sequence>
<feature type="compositionally biased region" description="Basic and acidic residues" evidence="1">
    <location>
        <begin position="19"/>
        <end position="28"/>
    </location>
</feature>
<dbReference type="EMBL" id="BPVZ01000008">
    <property type="protein sequence ID" value="GKU94260.1"/>
    <property type="molecule type" value="Genomic_DNA"/>
</dbReference>
<reference evidence="2 3" key="1">
    <citation type="journal article" date="2021" name="Commun. Biol.">
        <title>The genome of Shorea leprosula (Dipterocarpaceae) highlights the ecological relevance of drought in aseasonal tropical rainforests.</title>
        <authorList>
            <person name="Ng K.K.S."/>
            <person name="Kobayashi M.J."/>
            <person name="Fawcett J.A."/>
            <person name="Hatakeyama M."/>
            <person name="Paape T."/>
            <person name="Ng C.H."/>
            <person name="Ang C.C."/>
            <person name="Tnah L.H."/>
            <person name="Lee C.T."/>
            <person name="Nishiyama T."/>
            <person name="Sese J."/>
            <person name="O'Brien M.J."/>
            <person name="Copetti D."/>
            <person name="Mohd Noor M.I."/>
            <person name="Ong R.C."/>
            <person name="Putra M."/>
            <person name="Sireger I.Z."/>
            <person name="Indrioko S."/>
            <person name="Kosugi Y."/>
            <person name="Izuno A."/>
            <person name="Isagi Y."/>
            <person name="Lee S.L."/>
            <person name="Shimizu K.K."/>
        </authorList>
    </citation>
    <scope>NUCLEOTIDE SEQUENCE [LARGE SCALE GENOMIC DNA]</scope>
    <source>
        <strain evidence="2">214</strain>
    </source>
</reference>
<accession>A0AAV5I591</accession>
<comment type="caution">
    <text evidence="2">The sequence shown here is derived from an EMBL/GenBank/DDBJ whole genome shotgun (WGS) entry which is preliminary data.</text>
</comment>
<proteinExistence type="predicted"/>
<gene>
    <name evidence="2" type="ORF">SLEP1_g7781</name>
</gene>
<dbReference type="Proteomes" id="UP001054252">
    <property type="component" value="Unassembled WGS sequence"/>
</dbReference>